<dbReference type="SUPFAM" id="SSF53335">
    <property type="entry name" value="S-adenosyl-L-methionine-dependent methyltransferases"/>
    <property type="match status" value="1"/>
</dbReference>
<protein>
    <recommendedName>
        <fullName evidence="3">S-adenosyl methyltransferase</fullName>
    </recommendedName>
</protein>
<dbReference type="Gene3D" id="3.40.50.150">
    <property type="entry name" value="Vaccinia Virus protein VP39"/>
    <property type="match status" value="1"/>
</dbReference>
<reference evidence="1 2" key="1">
    <citation type="submission" date="2020-07" db="EMBL/GenBank/DDBJ databases">
        <title>Sequencing the genomes of 1000 actinobacteria strains.</title>
        <authorList>
            <person name="Klenk H.-P."/>
        </authorList>
    </citation>
    <scope>NUCLEOTIDE SEQUENCE [LARGE SCALE GENOMIC DNA]</scope>
    <source>
        <strain evidence="1 2">DSM 44065</strain>
    </source>
</reference>
<proteinExistence type="predicted"/>
<evidence type="ECO:0008006" key="3">
    <source>
        <dbReference type="Google" id="ProtNLM"/>
    </source>
</evidence>
<name>A0A853AC39_9PSEU</name>
<dbReference type="EMBL" id="JACCFJ010000001">
    <property type="protein sequence ID" value="NYI81478.1"/>
    <property type="molecule type" value="Genomic_DNA"/>
</dbReference>
<evidence type="ECO:0000313" key="1">
    <source>
        <dbReference type="EMBL" id="NYI81478.1"/>
    </source>
</evidence>
<dbReference type="InterPro" id="IPR029063">
    <property type="entry name" value="SAM-dependent_MTases_sf"/>
</dbReference>
<dbReference type="InterPro" id="IPR006764">
    <property type="entry name" value="SAM_dep_MeTrfase_SAV2177_type"/>
</dbReference>
<gene>
    <name evidence="1" type="ORF">HNR68_000108</name>
</gene>
<sequence length="272" mass="29498">MQDHDADHLAAAGVDMDSPNAARMYDYYLGGSANFAVDRDAAERFLEKVPTGRKWAYANRAFLGRAVRFMVEQGIDQFLDLGSGIPTVGNVHEIAHSVAPDARVAYVDHESVAVAHAQALLDGVPHVTITQADIREPETVLKAPGVAELLDFSRPVGVLAVAILHFVPDSDDPVGVMRRYREACVPGSYLALSHLSSVTFTDDQLSAGHEIYNRTSTPGTLRSREQIAELLTGYELVEPGLVLLPEWRPEVPVDPAEAAQTNSYAAVGVLER</sequence>
<dbReference type="Proteomes" id="UP000587002">
    <property type="component" value="Unassembled WGS sequence"/>
</dbReference>
<organism evidence="1 2">
    <name type="scientific">Saccharopolyspora hordei</name>
    <dbReference type="NCBI Taxonomy" id="1838"/>
    <lineage>
        <taxon>Bacteria</taxon>
        <taxon>Bacillati</taxon>
        <taxon>Actinomycetota</taxon>
        <taxon>Actinomycetes</taxon>
        <taxon>Pseudonocardiales</taxon>
        <taxon>Pseudonocardiaceae</taxon>
        <taxon>Saccharopolyspora</taxon>
    </lineage>
</organism>
<accession>A0A853AC39</accession>
<comment type="caution">
    <text evidence="1">The sequence shown here is derived from an EMBL/GenBank/DDBJ whole genome shotgun (WGS) entry which is preliminary data.</text>
</comment>
<keyword evidence="2" id="KW-1185">Reference proteome</keyword>
<dbReference type="AlphaFoldDB" id="A0A853AC39"/>
<dbReference type="Pfam" id="PF04672">
    <property type="entry name" value="Methyltransf_19"/>
    <property type="match status" value="1"/>
</dbReference>
<dbReference type="PIRSF" id="PIRSF017393">
    <property type="entry name" value="MTase_SAV2177"/>
    <property type="match status" value="1"/>
</dbReference>
<evidence type="ECO:0000313" key="2">
    <source>
        <dbReference type="Proteomes" id="UP000587002"/>
    </source>
</evidence>
<dbReference type="RefSeq" id="WP_343049865.1">
    <property type="nucleotide sequence ID" value="NZ_BAABFH010000001.1"/>
</dbReference>